<dbReference type="EMBL" id="PDSK01000021">
    <property type="protein sequence ID" value="PIE36268.1"/>
    <property type="molecule type" value="Genomic_DNA"/>
</dbReference>
<proteinExistence type="predicted"/>
<sequence>MKELKNRGMNEFEFIETDLAEVIDGSLEFERSGEFEETPVEIVDKTEVIMCTPEFRIRGKISLVPGARLTDYLVDAHQFIAVTDVEVRDVHGKLILTTPFLDVNRDQLVFILPAELGKLNHTVGS</sequence>
<dbReference type="AlphaFoldDB" id="A0A2G6KKS5"/>
<dbReference type="Pfam" id="PF20660">
    <property type="entry name" value="DUF6812"/>
    <property type="match status" value="1"/>
</dbReference>
<accession>A0A2G6KKS5</accession>
<dbReference type="InterPro" id="IPR049210">
    <property type="entry name" value="DUF6812"/>
</dbReference>
<dbReference type="Proteomes" id="UP000230821">
    <property type="component" value="Unassembled WGS sequence"/>
</dbReference>
<protein>
    <submittedName>
        <fullName evidence="1">Uncharacterized protein</fullName>
    </submittedName>
</protein>
<evidence type="ECO:0000313" key="1">
    <source>
        <dbReference type="EMBL" id="PIE36268.1"/>
    </source>
</evidence>
<name>A0A2G6KKS5_9BACT</name>
<organism evidence="1 2">
    <name type="scientific">candidate division KSB3 bacterium</name>
    <dbReference type="NCBI Taxonomy" id="2044937"/>
    <lineage>
        <taxon>Bacteria</taxon>
        <taxon>candidate division KSB3</taxon>
    </lineage>
</organism>
<reference evidence="1 2" key="1">
    <citation type="submission" date="2017-10" db="EMBL/GenBank/DDBJ databases">
        <title>Novel microbial diversity and functional potential in the marine mammal oral microbiome.</title>
        <authorList>
            <person name="Dudek N.K."/>
            <person name="Sun C.L."/>
            <person name="Burstein D."/>
            <person name="Kantor R.S."/>
            <person name="Aliaga Goltsman D.S."/>
            <person name="Bik E.M."/>
            <person name="Thomas B.C."/>
            <person name="Banfield J.F."/>
            <person name="Relman D.A."/>
        </authorList>
    </citation>
    <scope>NUCLEOTIDE SEQUENCE [LARGE SCALE GENOMIC DNA]</scope>
    <source>
        <strain evidence="1">DOLJORAL78_47_16</strain>
    </source>
</reference>
<gene>
    <name evidence="1" type="ORF">CSA56_00850</name>
</gene>
<evidence type="ECO:0000313" key="2">
    <source>
        <dbReference type="Proteomes" id="UP000230821"/>
    </source>
</evidence>
<comment type="caution">
    <text evidence="1">The sequence shown here is derived from an EMBL/GenBank/DDBJ whole genome shotgun (WGS) entry which is preliminary data.</text>
</comment>